<evidence type="ECO:0000259" key="5">
    <source>
        <dbReference type="PROSITE" id="PS50949"/>
    </source>
</evidence>
<organism evidence="6 7">
    <name type="scientific">Kinneretia aquatilis</name>
    <dbReference type="NCBI Taxonomy" id="2070761"/>
    <lineage>
        <taxon>Bacteria</taxon>
        <taxon>Pseudomonadati</taxon>
        <taxon>Pseudomonadota</taxon>
        <taxon>Betaproteobacteria</taxon>
        <taxon>Burkholderiales</taxon>
        <taxon>Sphaerotilaceae</taxon>
        <taxon>Roseateles</taxon>
    </lineage>
</organism>
<dbReference type="EMBL" id="POSP01000003">
    <property type="protein sequence ID" value="PND38383.1"/>
    <property type="molecule type" value="Genomic_DNA"/>
</dbReference>
<dbReference type="PROSITE" id="PS50949">
    <property type="entry name" value="HTH_GNTR"/>
    <property type="match status" value="1"/>
</dbReference>
<dbReference type="Pfam" id="PF07729">
    <property type="entry name" value="FCD"/>
    <property type="match status" value="1"/>
</dbReference>
<keyword evidence="3" id="KW-0804">Transcription</keyword>
<sequence length="234" mass="25397">MKTSRTQDSSLISSAAATAADGEPDKRRYADQAYDALESMIATLELRPGAPIVEAELIERTGLGRTPTREALMRLVASGLIVQQPRRGLLVSDIRLAEHLDLIEARRVLERLIATSAARRATPQQRQDLLHCAQQMIKASQAGDLAAYMAADQALDHVAHAACRNPFAVAAVVPMIIQCRRFWYAYQHQGDMSEGSRCHLVLAEAIAAGESERASAAADGLMDYLRSFASAVIA</sequence>
<dbReference type="SUPFAM" id="SSF46785">
    <property type="entry name" value="Winged helix' DNA-binding domain"/>
    <property type="match status" value="1"/>
</dbReference>
<dbReference type="InterPro" id="IPR008920">
    <property type="entry name" value="TF_FadR/GntR_C"/>
</dbReference>
<evidence type="ECO:0000313" key="6">
    <source>
        <dbReference type="EMBL" id="PND38383.1"/>
    </source>
</evidence>
<accession>A0A2N8KY47</accession>
<dbReference type="OrthoDB" id="8851860at2"/>
<dbReference type="InterPro" id="IPR036390">
    <property type="entry name" value="WH_DNA-bd_sf"/>
</dbReference>
<dbReference type="AlphaFoldDB" id="A0A2N8KY47"/>
<evidence type="ECO:0000313" key="7">
    <source>
        <dbReference type="Proteomes" id="UP000235916"/>
    </source>
</evidence>
<reference evidence="6 7" key="1">
    <citation type="submission" date="2018-01" db="EMBL/GenBank/DDBJ databases">
        <title>Draft genome sequence of Paucibacter aquatile CR182 isolated from freshwater of the Nakdong River.</title>
        <authorList>
            <person name="Choi A."/>
            <person name="Chung E.J."/>
        </authorList>
    </citation>
    <scope>NUCLEOTIDE SEQUENCE [LARGE SCALE GENOMIC DNA]</scope>
    <source>
        <strain evidence="6 7">CR182</strain>
    </source>
</reference>
<evidence type="ECO:0000256" key="2">
    <source>
        <dbReference type="ARBA" id="ARBA00023125"/>
    </source>
</evidence>
<dbReference type="GO" id="GO:0003677">
    <property type="term" value="F:DNA binding"/>
    <property type="evidence" value="ECO:0007669"/>
    <property type="project" value="UniProtKB-KW"/>
</dbReference>
<comment type="caution">
    <text evidence="6">The sequence shown here is derived from an EMBL/GenBank/DDBJ whole genome shotgun (WGS) entry which is preliminary data.</text>
</comment>
<name>A0A2N8KY47_9BURK</name>
<keyword evidence="1" id="KW-0805">Transcription regulation</keyword>
<dbReference type="Pfam" id="PF00392">
    <property type="entry name" value="GntR"/>
    <property type="match status" value="1"/>
</dbReference>
<evidence type="ECO:0000256" key="3">
    <source>
        <dbReference type="ARBA" id="ARBA00023163"/>
    </source>
</evidence>
<dbReference type="RefSeq" id="WP_102768302.1">
    <property type="nucleotide sequence ID" value="NZ_POSP01000003.1"/>
</dbReference>
<dbReference type="InterPro" id="IPR036388">
    <property type="entry name" value="WH-like_DNA-bd_sf"/>
</dbReference>
<dbReference type="SUPFAM" id="SSF48008">
    <property type="entry name" value="GntR ligand-binding domain-like"/>
    <property type="match status" value="1"/>
</dbReference>
<dbReference type="Proteomes" id="UP000235916">
    <property type="component" value="Unassembled WGS sequence"/>
</dbReference>
<dbReference type="InterPro" id="IPR011711">
    <property type="entry name" value="GntR_C"/>
</dbReference>
<gene>
    <name evidence="6" type="ORF">C1O66_13180</name>
</gene>
<dbReference type="InterPro" id="IPR000524">
    <property type="entry name" value="Tscrpt_reg_HTH_GntR"/>
</dbReference>
<feature type="compositionally biased region" description="Low complexity" evidence="4">
    <location>
        <begin position="9"/>
        <end position="20"/>
    </location>
</feature>
<protein>
    <submittedName>
        <fullName evidence="6">GntR family transcriptional regulator</fullName>
    </submittedName>
</protein>
<evidence type="ECO:0000256" key="4">
    <source>
        <dbReference type="SAM" id="MobiDB-lite"/>
    </source>
</evidence>
<keyword evidence="2" id="KW-0238">DNA-binding</keyword>
<keyword evidence="7" id="KW-1185">Reference proteome</keyword>
<feature type="region of interest" description="Disordered" evidence="4">
    <location>
        <begin position="1"/>
        <end position="25"/>
    </location>
</feature>
<dbReference type="PANTHER" id="PTHR43537:SF45">
    <property type="entry name" value="GNTR FAMILY REGULATORY PROTEIN"/>
    <property type="match status" value="1"/>
</dbReference>
<dbReference type="GO" id="GO:0003700">
    <property type="term" value="F:DNA-binding transcription factor activity"/>
    <property type="evidence" value="ECO:0007669"/>
    <property type="project" value="InterPro"/>
</dbReference>
<dbReference type="CDD" id="cd07377">
    <property type="entry name" value="WHTH_GntR"/>
    <property type="match status" value="1"/>
</dbReference>
<dbReference type="Gene3D" id="1.20.120.530">
    <property type="entry name" value="GntR ligand-binding domain-like"/>
    <property type="match status" value="1"/>
</dbReference>
<dbReference type="PANTHER" id="PTHR43537">
    <property type="entry name" value="TRANSCRIPTIONAL REGULATOR, GNTR FAMILY"/>
    <property type="match status" value="1"/>
</dbReference>
<dbReference type="SMART" id="SM00895">
    <property type="entry name" value="FCD"/>
    <property type="match status" value="1"/>
</dbReference>
<proteinExistence type="predicted"/>
<evidence type="ECO:0000256" key="1">
    <source>
        <dbReference type="ARBA" id="ARBA00023015"/>
    </source>
</evidence>
<feature type="domain" description="HTH gntR-type" evidence="5">
    <location>
        <begin position="27"/>
        <end position="94"/>
    </location>
</feature>
<dbReference type="SMART" id="SM00345">
    <property type="entry name" value="HTH_GNTR"/>
    <property type="match status" value="1"/>
</dbReference>
<dbReference type="Gene3D" id="1.10.10.10">
    <property type="entry name" value="Winged helix-like DNA-binding domain superfamily/Winged helix DNA-binding domain"/>
    <property type="match status" value="1"/>
</dbReference>